<evidence type="ECO:0000313" key="1">
    <source>
        <dbReference type="EMBL" id="OHT01570.1"/>
    </source>
</evidence>
<name>A0A1J4JS42_9EUKA</name>
<dbReference type="EMBL" id="MLAK01000905">
    <property type="protein sequence ID" value="OHT01570.1"/>
    <property type="molecule type" value="Genomic_DNA"/>
</dbReference>
<dbReference type="VEuPathDB" id="TrichDB:TRFO_31549"/>
<sequence length="168" mass="19523">MMKKMGRPKRKQIASVIRIMEPGQSPRYFSIDKKGSFQEKCPNWMEFPHNMNSSEKVNNFLFEEDKFQNVEELILNEHQDQHNSKSSATNNFWRVEMNCNNLLLSVESPNHSQNQTALNNNILNNDSHVSSPVEHKLGKYQLDLDNFINSVPPIISNFTLSNKLLFLL</sequence>
<dbReference type="AlphaFoldDB" id="A0A1J4JS42"/>
<gene>
    <name evidence="1" type="ORF">TRFO_31549</name>
</gene>
<dbReference type="RefSeq" id="XP_068354706.1">
    <property type="nucleotide sequence ID" value="XM_068507994.1"/>
</dbReference>
<evidence type="ECO:0000313" key="2">
    <source>
        <dbReference type="Proteomes" id="UP000179807"/>
    </source>
</evidence>
<proteinExistence type="predicted"/>
<reference evidence="1" key="1">
    <citation type="submission" date="2016-10" db="EMBL/GenBank/DDBJ databases">
        <authorList>
            <person name="Benchimol M."/>
            <person name="Almeida L.G."/>
            <person name="Vasconcelos A.T."/>
            <person name="Perreira-Neves A."/>
            <person name="Rosa I.A."/>
            <person name="Tasca T."/>
            <person name="Bogo M.R."/>
            <person name="de Souza W."/>
        </authorList>
    </citation>
    <scope>NUCLEOTIDE SEQUENCE [LARGE SCALE GENOMIC DNA]</scope>
    <source>
        <strain evidence="1">K</strain>
    </source>
</reference>
<organism evidence="1 2">
    <name type="scientific">Tritrichomonas foetus</name>
    <dbReference type="NCBI Taxonomy" id="1144522"/>
    <lineage>
        <taxon>Eukaryota</taxon>
        <taxon>Metamonada</taxon>
        <taxon>Parabasalia</taxon>
        <taxon>Tritrichomonadida</taxon>
        <taxon>Tritrichomonadidae</taxon>
        <taxon>Tritrichomonas</taxon>
    </lineage>
</organism>
<protein>
    <submittedName>
        <fullName evidence="1">Uncharacterized protein</fullName>
    </submittedName>
</protein>
<dbReference type="Proteomes" id="UP000179807">
    <property type="component" value="Unassembled WGS sequence"/>
</dbReference>
<comment type="caution">
    <text evidence="1">The sequence shown here is derived from an EMBL/GenBank/DDBJ whole genome shotgun (WGS) entry which is preliminary data.</text>
</comment>
<accession>A0A1J4JS42</accession>
<keyword evidence="2" id="KW-1185">Reference proteome</keyword>
<dbReference type="GeneID" id="94842698"/>